<sequence length="792" mass="91377">MRILIRIMNRPQQNKSQVFTSLVILQNGQPPNKIITYMLKQRDAFYENHFSIQAENANDYVKKITRQGSTKEHGAAIACALLTIRNQDFLEEFFDFVYSQCSGLIDCIALNLCDSVRKSFEVFSPSASSNTQNLFTCMCENDTYMPLVRGLSIPLISAIDNGCLTQQNFKLVQFFMNNFQNYQHVWGKLENAITFLTIKLLRFYQDVFVFSDQSFNESDRTNLAFIQNMNSKCTNFGNSLVNLFQMGINTGSIAKYALKEVVRILYDPRTYHKMSNKYPHIYNMINLIPDNSAFFTHISIIQVMLPYQKLCELIGYGQTYTKHDAPFPSVLTRYNSKLIDYDLILGDVIRTFLQSADYEKFTPEQRSECIFTLLQKGLEKGIKLNSALFALISDFFFFNPNLYSSDKEYQKRINFLVMPAIFIIGDQRKSQIASEIIEILFTRLRHPDFGSAKRTSVRELLKYVQKRVNQKFFETIDKLPTLKDEVKKEFSAFIESRDNDIVPQKISAFSRSNTPLDTQAGTEIIKLAQEKISSLYMLNGQKWQPTLPNVLKIFDTLVPSSRKGIDLVLNLIDLHATVPCMGRNFNDATIMLKWIFPQRKIYRLFNEALEIVDLKFYGEALAHLLLNDQYEHDYKELLLDCPVLGRNSIIIKAICDYCPTSTILELADLPFFNLDKSSFLYILANCATWSNDSQIKLTNLLSGKFVAPSDFLFFSDFLVSELDNLPLIVFMYFQNILKMKVHVDFANILEKIQKSNAKRANEFCQPIRESWNSKKSTITPSTRPILSDEAMI</sequence>
<protein>
    <submittedName>
        <fullName evidence="1">Uncharacterized protein</fullName>
    </submittedName>
</protein>
<reference evidence="1" key="1">
    <citation type="submission" date="2016-10" db="EMBL/GenBank/DDBJ databases">
        <authorList>
            <person name="Benchimol M."/>
            <person name="Almeida L.G."/>
            <person name="Vasconcelos A.T."/>
            <person name="Perreira-Neves A."/>
            <person name="Rosa I.A."/>
            <person name="Tasca T."/>
            <person name="Bogo M.R."/>
            <person name="de Souza W."/>
        </authorList>
    </citation>
    <scope>NUCLEOTIDE SEQUENCE [LARGE SCALE GENOMIC DNA]</scope>
    <source>
        <strain evidence="1">K</strain>
    </source>
</reference>
<evidence type="ECO:0000313" key="2">
    <source>
        <dbReference type="Proteomes" id="UP000179807"/>
    </source>
</evidence>
<dbReference type="AlphaFoldDB" id="A0A1J4J652"/>
<dbReference type="EMBL" id="MLAK01001429">
    <property type="protein sequence ID" value="OHS93139.1"/>
    <property type="molecule type" value="Genomic_DNA"/>
</dbReference>
<dbReference type="RefSeq" id="XP_068346276.1">
    <property type="nucleotide sequence ID" value="XM_068513273.1"/>
</dbReference>
<organism evidence="1 2">
    <name type="scientific">Tritrichomonas foetus</name>
    <dbReference type="NCBI Taxonomy" id="1144522"/>
    <lineage>
        <taxon>Eukaryota</taxon>
        <taxon>Metamonada</taxon>
        <taxon>Parabasalia</taxon>
        <taxon>Tritrichomonadida</taxon>
        <taxon>Tritrichomonadidae</taxon>
        <taxon>Tritrichomonas</taxon>
    </lineage>
</organism>
<proteinExistence type="predicted"/>
<evidence type="ECO:0000313" key="1">
    <source>
        <dbReference type="EMBL" id="OHS93139.1"/>
    </source>
</evidence>
<dbReference type="Proteomes" id="UP000179807">
    <property type="component" value="Unassembled WGS sequence"/>
</dbReference>
<dbReference type="GeneID" id="94847977"/>
<name>A0A1J4J652_9EUKA</name>
<comment type="caution">
    <text evidence="1">The sequence shown here is derived from an EMBL/GenBank/DDBJ whole genome shotgun (WGS) entry which is preliminary data.</text>
</comment>
<accession>A0A1J4J652</accession>
<keyword evidence="2" id="KW-1185">Reference proteome</keyword>
<dbReference type="VEuPathDB" id="TrichDB:TRFO_40545"/>
<gene>
    <name evidence="1" type="ORF">TRFO_40545</name>
</gene>